<dbReference type="InterPro" id="IPR040442">
    <property type="entry name" value="Pyrv_kinase-like_dom_sf"/>
</dbReference>
<evidence type="ECO:0000256" key="11">
    <source>
        <dbReference type="ARBA" id="ARBA00023317"/>
    </source>
</evidence>
<keyword evidence="4 13" id="KW-0808">Transferase</keyword>
<dbReference type="PRINTS" id="PR01050">
    <property type="entry name" value="PYRUVTKNASE"/>
</dbReference>
<keyword evidence="5" id="KW-0479">Metal-binding</keyword>
<dbReference type="Gene3D" id="3.40.1380.20">
    <property type="entry name" value="Pyruvate kinase, C-terminal domain"/>
    <property type="match status" value="1"/>
</dbReference>
<comment type="catalytic activity">
    <reaction evidence="13">
        <text>pyruvate + ATP = phosphoenolpyruvate + ADP + H(+)</text>
        <dbReference type="Rhea" id="RHEA:18157"/>
        <dbReference type="ChEBI" id="CHEBI:15361"/>
        <dbReference type="ChEBI" id="CHEBI:15378"/>
        <dbReference type="ChEBI" id="CHEBI:30616"/>
        <dbReference type="ChEBI" id="CHEBI:58702"/>
        <dbReference type="ChEBI" id="CHEBI:456216"/>
        <dbReference type="EC" id="2.7.1.40"/>
    </reaction>
</comment>
<evidence type="ECO:0000259" key="14">
    <source>
        <dbReference type="Pfam" id="PF00224"/>
    </source>
</evidence>
<dbReference type="InterPro" id="IPR001697">
    <property type="entry name" value="Pyr_Knase"/>
</dbReference>
<keyword evidence="6" id="KW-0547">Nucleotide-binding</keyword>
<feature type="domain" description="Pyruvate kinase barrel" evidence="14">
    <location>
        <begin position="25"/>
        <end position="344"/>
    </location>
</feature>
<name>A0A7G5XLF8_9BACT</name>
<dbReference type="Proteomes" id="UP000515344">
    <property type="component" value="Chromosome"/>
</dbReference>
<dbReference type="GO" id="GO:0016301">
    <property type="term" value="F:kinase activity"/>
    <property type="evidence" value="ECO:0007669"/>
    <property type="project" value="UniProtKB-KW"/>
</dbReference>
<gene>
    <name evidence="16" type="primary">pyk</name>
    <name evidence="16" type="ORF">H4075_09105</name>
</gene>
<dbReference type="PANTHER" id="PTHR11817">
    <property type="entry name" value="PYRUVATE KINASE"/>
    <property type="match status" value="1"/>
</dbReference>
<dbReference type="FunFam" id="2.40.33.10:FF:000001">
    <property type="entry name" value="Pyruvate kinase"/>
    <property type="match status" value="1"/>
</dbReference>
<keyword evidence="7 13" id="KW-0418">Kinase</keyword>
<keyword evidence="9 13" id="KW-0460">Magnesium</keyword>
<dbReference type="SUPFAM" id="SSF52935">
    <property type="entry name" value="PK C-terminal domain-like"/>
    <property type="match status" value="1"/>
</dbReference>
<dbReference type="InterPro" id="IPR011037">
    <property type="entry name" value="Pyrv_Knase-like_insert_dom_sf"/>
</dbReference>
<dbReference type="SUPFAM" id="SSF51621">
    <property type="entry name" value="Phosphoenolpyruvate/pyruvate domain"/>
    <property type="match status" value="1"/>
</dbReference>
<dbReference type="AlphaFoldDB" id="A0A7G5XLF8"/>
<dbReference type="UniPathway" id="UPA00109">
    <property type="reaction ID" value="UER00188"/>
</dbReference>
<keyword evidence="11 16" id="KW-0670">Pyruvate</keyword>
<keyword evidence="8" id="KW-0067">ATP-binding</keyword>
<protein>
    <recommendedName>
        <fullName evidence="3 12">Pyruvate kinase</fullName>
        <ecNumber evidence="3 12">2.7.1.40</ecNumber>
    </recommendedName>
</protein>
<dbReference type="Pfam" id="PF02887">
    <property type="entry name" value="PK_C"/>
    <property type="match status" value="1"/>
</dbReference>
<sequence length="498" mass="55528">MSKNVAKYLHTEMDKEAGKRHMSSHRTKIVATVGPACDTYDKLLELVRSGVNVFRLNFSHGAHEDKAQIIEHIRNINKNEPYNIAILGDLQGPKLRVGEMENGGIEVAEGDILTFTNEKLIGTKERIYVSYPDLHKDVKPGNIILIDDGKLEVRVVGITREKDVQVQVTLGGKLSSKKGINLPDTKISLPALTDKDLADLEFIIDQELDWVALSFVRNVKDIIILRNKLDERKSKSKIIAKIEKPEAVANIRDIIIESDGIMIARGDLGVELPVEQVPLIQKDIIRKCIHRAKPVIVATQMMESMIDRVKPNRSEITDVANAVLEGADAVMLSGETATGNHPSLVVETMVKIIEEVESSSYYRYDREEDLKPQPHSPSFLSDAICYNACEIAKDVNAKALIGMTQSGYTGFMLSSFRPKAPLFIFTKERTLVNQLSLSWGVRAFYYSEEISVDDIINDQINILKERGFVNPGDIVVNTGSTPVHLHLPTNLIKLTVVD</sequence>
<dbReference type="InterPro" id="IPR015813">
    <property type="entry name" value="Pyrv/PenolPyrv_kinase-like_dom"/>
</dbReference>
<evidence type="ECO:0000256" key="8">
    <source>
        <dbReference type="ARBA" id="ARBA00022840"/>
    </source>
</evidence>
<evidence type="ECO:0000313" key="16">
    <source>
        <dbReference type="EMBL" id="QNA46311.1"/>
    </source>
</evidence>
<dbReference type="Pfam" id="PF00224">
    <property type="entry name" value="PK"/>
    <property type="match status" value="1"/>
</dbReference>
<evidence type="ECO:0000256" key="9">
    <source>
        <dbReference type="ARBA" id="ARBA00022842"/>
    </source>
</evidence>
<evidence type="ECO:0000313" key="17">
    <source>
        <dbReference type="Proteomes" id="UP000515344"/>
    </source>
</evidence>
<evidence type="ECO:0000256" key="2">
    <source>
        <dbReference type="ARBA" id="ARBA00008663"/>
    </source>
</evidence>
<dbReference type="GO" id="GO:0000287">
    <property type="term" value="F:magnesium ion binding"/>
    <property type="evidence" value="ECO:0007669"/>
    <property type="project" value="UniProtKB-UniRule"/>
</dbReference>
<feature type="domain" description="Pyruvate kinase C-terminal" evidence="15">
    <location>
        <begin position="382"/>
        <end position="494"/>
    </location>
</feature>
<dbReference type="EC" id="2.7.1.40" evidence="3 12"/>
<evidence type="ECO:0000256" key="6">
    <source>
        <dbReference type="ARBA" id="ARBA00022741"/>
    </source>
</evidence>
<comment type="pathway">
    <text evidence="1 13">Carbohydrate degradation; glycolysis; pyruvate from D-glyceraldehyde 3-phosphate: step 5/5.</text>
</comment>
<evidence type="ECO:0000256" key="4">
    <source>
        <dbReference type="ARBA" id="ARBA00022679"/>
    </source>
</evidence>
<evidence type="ECO:0000256" key="5">
    <source>
        <dbReference type="ARBA" id="ARBA00022723"/>
    </source>
</evidence>
<dbReference type="NCBIfam" id="NF004491">
    <property type="entry name" value="PRK05826.1"/>
    <property type="match status" value="1"/>
</dbReference>
<dbReference type="EMBL" id="CP060007">
    <property type="protein sequence ID" value="QNA46311.1"/>
    <property type="molecule type" value="Genomic_DNA"/>
</dbReference>
<dbReference type="NCBIfam" id="TIGR01064">
    <property type="entry name" value="pyruv_kin"/>
    <property type="match status" value="1"/>
</dbReference>
<dbReference type="Gene3D" id="3.20.20.60">
    <property type="entry name" value="Phosphoenolpyruvate-binding domains"/>
    <property type="match status" value="1"/>
</dbReference>
<evidence type="ECO:0000256" key="1">
    <source>
        <dbReference type="ARBA" id="ARBA00004997"/>
    </source>
</evidence>
<dbReference type="InterPro" id="IPR015795">
    <property type="entry name" value="Pyrv_Knase_C"/>
</dbReference>
<dbReference type="InterPro" id="IPR036918">
    <property type="entry name" value="Pyrv_Knase_C_sf"/>
</dbReference>
<dbReference type="RefSeq" id="WP_182806106.1">
    <property type="nucleotide sequence ID" value="NZ_CP060007.1"/>
</dbReference>
<dbReference type="Gene3D" id="2.40.33.10">
    <property type="entry name" value="PK beta-barrel domain-like"/>
    <property type="match status" value="1"/>
</dbReference>
<keyword evidence="17" id="KW-1185">Reference proteome</keyword>
<evidence type="ECO:0000256" key="12">
    <source>
        <dbReference type="NCBIfam" id="TIGR01064"/>
    </source>
</evidence>
<proteinExistence type="inferred from homology"/>
<evidence type="ECO:0000256" key="10">
    <source>
        <dbReference type="ARBA" id="ARBA00023152"/>
    </source>
</evidence>
<dbReference type="SUPFAM" id="SSF50800">
    <property type="entry name" value="PK beta-barrel domain-like"/>
    <property type="match status" value="1"/>
</dbReference>
<dbReference type="KEGG" id="lacs:H4075_09105"/>
<accession>A0A7G5XLF8</accession>
<evidence type="ECO:0000256" key="3">
    <source>
        <dbReference type="ARBA" id="ARBA00012142"/>
    </source>
</evidence>
<dbReference type="InterPro" id="IPR015806">
    <property type="entry name" value="Pyrv_Knase_insert_dom_sf"/>
</dbReference>
<dbReference type="GO" id="GO:0004743">
    <property type="term" value="F:pyruvate kinase activity"/>
    <property type="evidence" value="ECO:0007669"/>
    <property type="project" value="UniProtKB-UniRule"/>
</dbReference>
<organism evidence="16 17">
    <name type="scientific">Lacibacter sediminis</name>
    <dbReference type="NCBI Taxonomy" id="2760713"/>
    <lineage>
        <taxon>Bacteria</taxon>
        <taxon>Pseudomonadati</taxon>
        <taxon>Bacteroidota</taxon>
        <taxon>Chitinophagia</taxon>
        <taxon>Chitinophagales</taxon>
        <taxon>Chitinophagaceae</taxon>
        <taxon>Lacibacter</taxon>
    </lineage>
</organism>
<evidence type="ECO:0000256" key="13">
    <source>
        <dbReference type="RuleBase" id="RU000504"/>
    </source>
</evidence>
<keyword evidence="10 13" id="KW-0324">Glycolysis</keyword>
<dbReference type="GO" id="GO:0005524">
    <property type="term" value="F:ATP binding"/>
    <property type="evidence" value="ECO:0007669"/>
    <property type="project" value="UniProtKB-KW"/>
</dbReference>
<dbReference type="GO" id="GO:0030955">
    <property type="term" value="F:potassium ion binding"/>
    <property type="evidence" value="ECO:0007669"/>
    <property type="project" value="UniProtKB-UniRule"/>
</dbReference>
<evidence type="ECO:0000259" key="15">
    <source>
        <dbReference type="Pfam" id="PF02887"/>
    </source>
</evidence>
<dbReference type="InterPro" id="IPR015793">
    <property type="entry name" value="Pyrv_Knase_brl"/>
</dbReference>
<reference evidence="17" key="1">
    <citation type="submission" date="2020-08" db="EMBL/GenBank/DDBJ databases">
        <title>Lacibacter sp. S13-6-6 genome sequencing.</title>
        <authorList>
            <person name="Jin L."/>
        </authorList>
    </citation>
    <scope>NUCLEOTIDE SEQUENCE [LARGE SCALE GENOMIC DNA]</scope>
    <source>
        <strain evidence="17">S13-6-6</strain>
    </source>
</reference>
<comment type="similarity">
    <text evidence="2 13">Belongs to the pyruvate kinase family.</text>
</comment>
<evidence type="ECO:0000256" key="7">
    <source>
        <dbReference type="ARBA" id="ARBA00022777"/>
    </source>
</evidence>
<dbReference type="NCBIfam" id="NF004978">
    <property type="entry name" value="PRK06354.1"/>
    <property type="match status" value="1"/>
</dbReference>